<dbReference type="GO" id="GO:0016491">
    <property type="term" value="F:oxidoreductase activity"/>
    <property type="evidence" value="ECO:0007669"/>
    <property type="project" value="UniProtKB-KW"/>
</dbReference>
<dbReference type="Pfam" id="PF01494">
    <property type="entry name" value="FAD_binding_3"/>
    <property type="match status" value="1"/>
</dbReference>
<name>A0A4Z0YHV0_9PEZI</name>
<reference evidence="6 7" key="1">
    <citation type="submission" date="2019-03" db="EMBL/GenBank/DDBJ databases">
        <title>Draft genome sequence of Xylaria hypoxylon DSM 108379, a ubiquitous saprotrophic-parasitic fungi on hardwood.</title>
        <authorList>
            <person name="Buettner E."/>
            <person name="Leonhardt S."/>
            <person name="Gebauer A.M."/>
            <person name="Liers C."/>
            <person name="Hofrichter M."/>
            <person name="Kellner H."/>
        </authorList>
    </citation>
    <scope>NUCLEOTIDE SEQUENCE [LARGE SCALE GENOMIC DNA]</scope>
    <source>
        <strain evidence="6 7">DSM 108379</strain>
    </source>
</reference>
<accession>A0A4Z0YHV0</accession>
<proteinExistence type="predicted"/>
<evidence type="ECO:0000259" key="5">
    <source>
        <dbReference type="Pfam" id="PF01494"/>
    </source>
</evidence>
<feature type="domain" description="FAD-binding" evidence="5">
    <location>
        <begin position="99"/>
        <end position="189"/>
    </location>
</feature>
<evidence type="ECO:0000256" key="2">
    <source>
        <dbReference type="ARBA" id="ARBA00022630"/>
    </source>
</evidence>
<dbReference type="GO" id="GO:0071949">
    <property type="term" value="F:FAD binding"/>
    <property type="evidence" value="ECO:0007669"/>
    <property type="project" value="InterPro"/>
</dbReference>
<dbReference type="AlphaFoldDB" id="A0A4Z0YHV0"/>
<dbReference type="InterPro" id="IPR051704">
    <property type="entry name" value="FAD_aromatic-hydroxylase"/>
</dbReference>
<evidence type="ECO:0000313" key="6">
    <source>
        <dbReference type="EMBL" id="TGJ79558.1"/>
    </source>
</evidence>
<keyword evidence="7" id="KW-1185">Reference proteome</keyword>
<evidence type="ECO:0000256" key="1">
    <source>
        <dbReference type="ARBA" id="ARBA00005179"/>
    </source>
</evidence>
<evidence type="ECO:0000256" key="4">
    <source>
        <dbReference type="ARBA" id="ARBA00023002"/>
    </source>
</evidence>
<organism evidence="6 7">
    <name type="scientific">Xylaria hypoxylon</name>
    <dbReference type="NCBI Taxonomy" id="37992"/>
    <lineage>
        <taxon>Eukaryota</taxon>
        <taxon>Fungi</taxon>
        <taxon>Dikarya</taxon>
        <taxon>Ascomycota</taxon>
        <taxon>Pezizomycotina</taxon>
        <taxon>Sordariomycetes</taxon>
        <taxon>Xylariomycetidae</taxon>
        <taxon>Xylariales</taxon>
        <taxon>Xylariaceae</taxon>
        <taxon>Xylaria</taxon>
    </lineage>
</organism>
<dbReference type="OrthoDB" id="655030at2759"/>
<dbReference type="EMBL" id="SKBN01000278">
    <property type="protein sequence ID" value="TGJ79558.1"/>
    <property type="molecule type" value="Genomic_DNA"/>
</dbReference>
<dbReference type="SUPFAM" id="SSF51905">
    <property type="entry name" value="FAD/NAD(P)-binding domain"/>
    <property type="match status" value="1"/>
</dbReference>
<keyword evidence="2" id="KW-0285">Flavoprotein</keyword>
<evidence type="ECO:0000256" key="3">
    <source>
        <dbReference type="ARBA" id="ARBA00022827"/>
    </source>
</evidence>
<dbReference type="InterPro" id="IPR002938">
    <property type="entry name" value="FAD-bd"/>
</dbReference>
<dbReference type="STRING" id="37992.A0A4Z0YHV0"/>
<protein>
    <recommendedName>
        <fullName evidence="5">FAD-binding domain-containing protein</fullName>
    </recommendedName>
</protein>
<dbReference type="Gene3D" id="3.30.9.10">
    <property type="entry name" value="D-Amino Acid Oxidase, subunit A, domain 2"/>
    <property type="match status" value="1"/>
</dbReference>
<keyword evidence="4" id="KW-0560">Oxidoreductase</keyword>
<gene>
    <name evidence="6" type="ORF">E0Z10_g9199</name>
</gene>
<dbReference type="PANTHER" id="PTHR46865">
    <property type="entry name" value="OXIDOREDUCTASE-RELATED"/>
    <property type="match status" value="1"/>
</dbReference>
<comment type="caution">
    <text evidence="6">The sequence shown here is derived from an EMBL/GenBank/DDBJ whole genome shotgun (WGS) entry which is preliminary data.</text>
</comment>
<dbReference type="PANTHER" id="PTHR46865:SF2">
    <property type="entry name" value="MONOOXYGENASE"/>
    <property type="match status" value="1"/>
</dbReference>
<dbReference type="Gene3D" id="3.50.50.60">
    <property type="entry name" value="FAD/NAD(P)-binding domain"/>
    <property type="match status" value="1"/>
</dbReference>
<dbReference type="InterPro" id="IPR036188">
    <property type="entry name" value="FAD/NAD-bd_sf"/>
</dbReference>
<evidence type="ECO:0000313" key="7">
    <source>
        <dbReference type="Proteomes" id="UP000297716"/>
    </source>
</evidence>
<feature type="non-terminal residue" evidence="6">
    <location>
        <position position="1"/>
    </location>
</feature>
<comment type="pathway">
    <text evidence="1">Secondary metabolite biosynthesis.</text>
</comment>
<dbReference type="Proteomes" id="UP000297716">
    <property type="component" value="Unassembled WGS sequence"/>
</dbReference>
<sequence>LGGKEASDACFKSLDLFTAYYQIPRSASDGSWMNVQILPGRRAVFTRSADVKAPTQVYMAVQTSRAENAYGMSTARTVAEQKETFAQAFAGQHGWRVDDFVDALKNQTSEENFYATEVGQVRCPKLVFGRVVLLGDAGYCPSPITGKGTTLSLTGAYILAGELARHGQDGVPEALRAYASGVRPFVNEAQRLIPGLLRFLYPQSRWGVWILTTIIWLISKSRVVDLLVKFAPEDSAGLKIPEYPELGLSS</sequence>
<keyword evidence="3" id="KW-0274">FAD</keyword>